<keyword evidence="4" id="KW-0804">Transcription</keyword>
<dbReference type="InterPro" id="IPR036388">
    <property type="entry name" value="WH-like_DNA-bd_sf"/>
</dbReference>
<dbReference type="InterPro" id="IPR005119">
    <property type="entry name" value="LysR_subst-bd"/>
</dbReference>
<dbReference type="EMBL" id="JAXOJX010000099">
    <property type="protein sequence ID" value="MDZ5461155.1"/>
    <property type="molecule type" value="Genomic_DNA"/>
</dbReference>
<evidence type="ECO:0000256" key="1">
    <source>
        <dbReference type="ARBA" id="ARBA00009437"/>
    </source>
</evidence>
<dbReference type="PROSITE" id="PS50931">
    <property type="entry name" value="HTH_LYSR"/>
    <property type="match status" value="1"/>
</dbReference>
<feature type="domain" description="HTH lysR-type" evidence="5">
    <location>
        <begin position="7"/>
        <end position="64"/>
    </location>
</feature>
<evidence type="ECO:0000259" key="5">
    <source>
        <dbReference type="PROSITE" id="PS50931"/>
    </source>
</evidence>
<evidence type="ECO:0000313" key="7">
    <source>
        <dbReference type="Proteomes" id="UP001293718"/>
    </source>
</evidence>
<dbReference type="Gene3D" id="3.40.190.290">
    <property type="match status" value="1"/>
</dbReference>
<dbReference type="PANTHER" id="PTHR30537:SF5">
    <property type="entry name" value="HTH-TYPE TRANSCRIPTIONAL ACTIVATOR TTDR-RELATED"/>
    <property type="match status" value="1"/>
</dbReference>
<dbReference type="Pfam" id="PF03466">
    <property type="entry name" value="LysR_substrate"/>
    <property type="match status" value="1"/>
</dbReference>
<protein>
    <submittedName>
        <fullName evidence="6">LysR family transcriptional regulator</fullName>
    </submittedName>
</protein>
<dbReference type="Pfam" id="PF00126">
    <property type="entry name" value="HTH_1"/>
    <property type="match status" value="1"/>
</dbReference>
<keyword evidence="2" id="KW-0805">Transcription regulation</keyword>
<keyword evidence="7" id="KW-1185">Reference proteome</keyword>
<evidence type="ECO:0000313" key="6">
    <source>
        <dbReference type="EMBL" id="MDZ5461155.1"/>
    </source>
</evidence>
<accession>A0ABU5IQI2</accession>
<name>A0ABU5IQI2_9BURK</name>
<evidence type="ECO:0000256" key="4">
    <source>
        <dbReference type="ARBA" id="ARBA00023163"/>
    </source>
</evidence>
<dbReference type="SUPFAM" id="SSF53850">
    <property type="entry name" value="Periplasmic binding protein-like II"/>
    <property type="match status" value="1"/>
</dbReference>
<gene>
    <name evidence="6" type="ORF">SM757_31740</name>
</gene>
<dbReference type="Proteomes" id="UP001293718">
    <property type="component" value="Unassembled WGS sequence"/>
</dbReference>
<dbReference type="SUPFAM" id="SSF46785">
    <property type="entry name" value="Winged helix' DNA-binding domain"/>
    <property type="match status" value="1"/>
</dbReference>
<evidence type="ECO:0000256" key="3">
    <source>
        <dbReference type="ARBA" id="ARBA00023125"/>
    </source>
</evidence>
<dbReference type="InterPro" id="IPR058163">
    <property type="entry name" value="LysR-type_TF_proteobact-type"/>
</dbReference>
<evidence type="ECO:0000256" key="2">
    <source>
        <dbReference type="ARBA" id="ARBA00023015"/>
    </source>
</evidence>
<comment type="similarity">
    <text evidence="1">Belongs to the LysR transcriptional regulatory family.</text>
</comment>
<comment type="caution">
    <text evidence="6">The sequence shown here is derived from an EMBL/GenBank/DDBJ whole genome shotgun (WGS) entry which is preliminary data.</text>
</comment>
<proteinExistence type="inferred from homology"/>
<dbReference type="InterPro" id="IPR000847">
    <property type="entry name" value="LysR_HTH_N"/>
</dbReference>
<reference evidence="6 7" key="1">
    <citation type="submission" date="2023-11" db="EMBL/GenBank/DDBJ databases">
        <title>Draft genome of Azohydromonas lata strain H1 (DSM1123), a polyhydroxyalkanoate producer.</title>
        <authorList>
            <person name="Traversa D."/>
            <person name="D'Addabbo P."/>
            <person name="Pazzani C."/>
            <person name="Manzari C."/>
            <person name="Chiara M."/>
            <person name="Scrascia M."/>
        </authorList>
    </citation>
    <scope>NUCLEOTIDE SEQUENCE [LARGE SCALE GENOMIC DNA]</scope>
    <source>
        <strain evidence="6 7">H1</strain>
    </source>
</reference>
<organism evidence="6 7">
    <name type="scientific">Azohydromonas lata</name>
    <dbReference type="NCBI Taxonomy" id="45677"/>
    <lineage>
        <taxon>Bacteria</taxon>
        <taxon>Pseudomonadati</taxon>
        <taxon>Pseudomonadota</taxon>
        <taxon>Betaproteobacteria</taxon>
        <taxon>Burkholderiales</taxon>
        <taxon>Sphaerotilaceae</taxon>
        <taxon>Azohydromonas</taxon>
    </lineage>
</organism>
<dbReference type="InterPro" id="IPR036390">
    <property type="entry name" value="WH_DNA-bd_sf"/>
</dbReference>
<dbReference type="Gene3D" id="1.10.10.10">
    <property type="entry name" value="Winged helix-like DNA-binding domain superfamily/Winged helix DNA-binding domain"/>
    <property type="match status" value="1"/>
</dbReference>
<sequence length="326" mass="35300">MDKSLLEQMEDMAVFTMVVEQGSFSGAGRRLGLVKSAVSKRVDRLERGLGVKLLQRSTRALSMTEAGQALHARTRQSMGLLEEARSELAQLHQAPRGLLRVTASVAFGRLCVAPALPDFLAAYPEVRVQLALLDRMVDLAEEGYDLALRLTRTPPDAVVARALMPIRYVVCAAPAYLAGRTVAQPRDLAALNCLFYGYQAQTDDWAFTRGAERETVKVRGNVIVNSSEVVRDLVLAGVGVGLVARYAVEAELRDGRLVSVLPDWTAAGAFGPSAWAMWLPQPHLPPKIRAFVDFLAARLDVAQAREADAVQHRGLSALGISVDSAG</sequence>
<dbReference type="PANTHER" id="PTHR30537">
    <property type="entry name" value="HTH-TYPE TRANSCRIPTIONAL REGULATOR"/>
    <property type="match status" value="1"/>
</dbReference>
<dbReference type="CDD" id="cd08422">
    <property type="entry name" value="PBP2_CrgA_like"/>
    <property type="match status" value="1"/>
</dbReference>
<keyword evidence="3" id="KW-0238">DNA-binding</keyword>
<dbReference type="RefSeq" id="WP_066342004.1">
    <property type="nucleotide sequence ID" value="NZ_JAXOJX010000099.1"/>
</dbReference>